<accession>A0ABW0LCD2</accession>
<evidence type="ECO:0000313" key="7">
    <source>
        <dbReference type="EMBL" id="MFC5463374.1"/>
    </source>
</evidence>
<gene>
    <name evidence="7" type="ORF">ACFPM4_01260</name>
</gene>
<dbReference type="PANTHER" id="PTHR43133:SF62">
    <property type="entry name" value="RNA POLYMERASE SIGMA FACTOR SIGZ"/>
    <property type="match status" value="1"/>
</dbReference>
<dbReference type="RefSeq" id="WP_382346734.1">
    <property type="nucleotide sequence ID" value="NZ_JBHSMC010000001.1"/>
</dbReference>
<sequence length="200" mass="23501">MVRFSEDGHYLLEQIENGSQEAFEMFYDRYHSFVFSIAYKVLQKEQEAEDICHDIFIEISKKASTYEKSRGSIEAWLAIRTRSRCLDLIRRRRELLTGDINEERETSLPSHQLSVEDKVITRFEQQLIYKALKKLPLPQQKAIYGSYFNNFSHRELAEKLKVPLGTVKSLVRYGIKNLRKELQQSKSFNSLGGDDDKHDM</sequence>
<dbReference type="InterPro" id="IPR013324">
    <property type="entry name" value="RNA_pol_sigma_r3/r4-like"/>
</dbReference>
<dbReference type="Gene3D" id="1.10.10.10">
    <property type="entry name" value="Winged helix-like DNA-binding domain superfamily/Winged helix DNA-binding domain"/>
    <property type="match status" value="1"/>
</dbReference>
<dbReference type="NCBIfam" id="TIGR02937">
    <property type="entry name" value="sigma70-ECF"/>
    <property type="match status" value="1"/>
</dbReference>
<feature type="domain" description="RNA polymerase sigma factor 70 region 4 type 2" evidence="6">
    <location>
        <begin position="126"/>
        <end position="173"/>
    </location>
</feature>
<dbReference type="InterPro" id="IPR013249">
    <property type="entry name" value="RNA_pol_sigma70_r4_t2"/>
</dbReference>
<evidence type="ECO:0000313" key="8">
    <source>
        <dbReference type="Proteomes" id="UP001596147"/>
    </source>
</evidence>
<dbReference type="EMBL" id="JBHSMC010000001">
    <property type="protein sequence ID" value="MFC5463374.1"/>
    <property type="molecule type" value="Genomic_DNA"/>
</dbReference>
<dbReference type="Proteomes" id="UP001596147">
    <property type="component" value="Unassembled WGS sequence"/>
</dbReference>
<reference evidence="8" key="1">
    <citation type="journal article" date="2019" name="Int. J. Syst. Evol. Microbiol.">
        <title>The Global Catalogue of Microorganisms (GCM) 10K type strain sequencing project: providing services to taxonomists for standard genome sequencing and annotation.</title>
        <authorList>
            <consortium name="The Broad Institute Genomics Platform"/>
            <consortium name="The Broad Institute Genome Sequencing Center for Infectious Disease"/>
            <person name="Wu L."/>
            <person name="Ma J."/>
        </authorList>
    </citation>
    <scope>NUCLEOTIDE SEQUENCE [LARGE SCALE GENOMIC DNA]</scope>
    <source>
        <strain evidence="8">CGMCC 1.12237</strain>
    </source>
</reference>
<evidence type="ECO:0000256" key="4">
    <source>
        <dbReference type="ARBA" id="ARBA00023163"/>
    </source>
</evidence>
<dbReference type="InterPro" id="IPR039425">
    <property type="entry name" value="RNA_pol_sigma-70-like"/>
</dbReference>
<proteinExistence type="inferred from homology"/>
<dbReference type="InterPro" id="IPR013325">
    <property type="entry name" value="RNA_pol_sigma_r2"/>
</dbReference>
<evidence type="ECO:0000259" key="6">
    <source>
        <dbReference type="Pfam" id="PF08281"/>
    </source>
</evidence>
<name>A0ABW0LCD2_9BACI</name>
<evidence type="ECO:0000256" key="1">
    <source>
        <dbReference type="ARBA" id="ARBA00010641"/>
    </source>
</evidence>
<dbReference type="PANTHER" id="PTHR43133">
    <property type="entry name" value="RNA POLYMERASE ECF-TYPE SIGMA FACTO"/>
    <property type="match status" value="1"/>
</dbReference>
<dbReference type="Gene3D" id="1.10.1740.10">
    <property type="match status" value="1"/>
</dbReference>
<evidence type="ECO:0000256" key="3">
    <source>
        <dbReference type="ARBA" id="ARBA00023082"/>
    </source>
</evidence>
<evidence type="ECO:0000256" key="2">
    <source>
        <dbReference type="ARBA" id="ARBA00023015"/>
    </source>
</evidence>
<feature type="domain" description="RNA polymerase sigma-70 region 2" evidence="5">
    <location>
        <begin position="26"/>
        <end position="93"/>
    </location>
</feature>
<dbReference type="InterPro" id="IPR007627">
    <property type="entry name" value="RNA_pol_sigma70_r2"/>
</dbReference>
<protein>
    <submittedName>
        <fullName evidence="7">RNA polymerase sigma factor</fullName>
    </submittedName>
</protein>
<keyword evidence="8" id="KW-1185">Reference proteome</keyword>
<keyword evidence="3" id="KW-0731">Sigma factor</keyword>
<evidence type="ECO:0000259" key="5">
    <source>
        <dbReference type="Pfam" id="PF04542"/>
    </source>
</evidence>
<keyword evidence="2" id="KW-0805">Transcription regulation</keyword>
<dbReference type="Pfam" id="PF08281">
    <property type="entry name" value="Sigma70_r4_2"/>
    <property type="match status" value="1"/>
</dbReference>
<dbReference type="InterPro" id="IPR014284">
    <property type="entry name" value="RNA_pol_sigma-70_dom"/>
</dbReference>
<comment type="caution">
    <text evidence="7">The sequence shown here is derived from an EMBL/GenBank/DDBJ whole genome shotgun (WGS) entry which is preliminary data.</text>
</comment>
<dbReference type="Pfam" id="PF04542">
    <property type="entry name" value="Sigma70_r2"/>
    <property type="match status" value="1"/>
</dbReference>
<comment type="similarity">
    <text evidence="1">Belongs to the sigma-70 factor family. ECF subfamily.</text>
</comment>
<dbReference type="InterPro" id="IPR036388">
    <property type="entry name" value="WH-like_DNA-bd_sf"/>
</dbReference>
<organism evidence="7 8">
    <name type="scientific">Lederbergia graminis</name>
    <dbReference type="NCBI Taxonomy" id="735518"/>
    <lineage>
        <taxon>Bacteria</taxon>
        <taxon>Bacillati</taxon>
        <taxon>Bacillota</taxon>
        <taxon>Bacilli</taxon>
        <taxon>Bacillales</taxon>
        <taxon>Bacillaceae</taxon>
        <taxon>Lederbergia</taxon>
    </lineage>
</organism>
<dbReference type="SUPFAM" id="SSF88659">
    <property type="entry name" value="Sigma3 and sigma4 domains of RNA polymerase sigma factors"/>
    <property type="match status" value="1"/>
</dbReference>
<keyword evidence="4" id="KW-0804">Transcription</keyword>
<dbReference type="SUPFAM" id="SSF88946">
    <property type="entry name" value="Sigma2 domain of RNA polymerase sigma factors"/>
    <property type="match status" value="1"/>
</dbReference>